<dbReference type="SUPFAM" id="SSF46894">
    <property type="entry name" value="C-terminal effector domain of the bipartite response regulators"/>
    <property type="match status" value="1"/>
</dbReference>
<dbReference type="Proteomes" id="UP000202440">
    <property type="component" value="Chromosome"/>
</dbReference>
<evidence type="ECO:0000256" key="2">
    <source>
        <dbReference type="ARBA" id="ARBA00023125"/>
    </source>
</evidence>
<reference evidence="6 7" key="1">
    <citation type="submission" date="2017-07" db="EMBL/GenBank/DDBJ databases">
        <title>Annotated genome sequence of Bacterioplanes sanyensis isolated from Red Sea.</title>
        <authorList>
            <person name="Rehman Z.U."/>
        </authorList>
    </citation>
    <scope>NUCLEOTIDE SEQUENCE [LARGE SCALE GENOMIC DNA]</scope>
    <source>
        <strain evidence="6 7">NV9</strain>
    </source>
</reference>
<dbReference type="InterPro" id="IPR039420">
    <property type="entry name" value="WalR-like"/>
</dbReference>
<dbReference type="EMBL" id="CP022530">
    <property type="protein sequence ID" value="ASP37895.1"/>
    <property type="molecule type" value="Genomic_DNA"/>
</dbReference>
<sequence length="216" mass="23275">MKISIHLVDDQQLVRDGLAALLSMSEHVTVCGQDSGGDAFLQRFQQGEVEAHVILLDMRMPEGDGLSVLRGLQQAQNNGQSVPACLVLTTFDDAELMADALHAGARGYWLKDTSLEVLVQAIERVANGELALQPELTLKALSKQRSDATDTIVLNDAETALLSLMAEGLSNRDIAARIFKAEGTVRNQVSALLAKLEVSNRTQAIAKGLQNGWVSL</sequence>
<dbReference type="CDD" id="cd17535">
    <property type="entry name" value="REC_NarL-like"/>
    <property type="match status" value="1"/>
</dbReference>
<keyword evidence="1 3" id="KW-0597">Phosphoprotein</keyword>
<dbReference type="OrthoDB" id="9802186at2"/>
<dbReference type="GO" id="GO:0006355">
    <property type="term" value="P:regulation of DNA-templated transcription"/>
    <property type="evidence" value="ECO:0007669"/>
    <property type="project" value="InterPro"/>
</dbReference>
<dbReference type="Pfam" id="PF00072">
    <property type="entry name" value="Response_reg"/>
    <property type="match status" value="1"/>
</dbReference>
<dbReference type="PANTHER" id="PTHR43214">
    <property type="entry name" value="TWO-COMPONENT RESPONSE REGULATOR"/>
    <property type="match status" value="1"/>
</dbReference>
<feature type="domain" description="HTH luxR-type" evidence="4">
    <location>
        <begin position="147"/>
        <end position="212"/>
    </location>
</feature>
<gene>
    <name evidence="6" type="ORF">CHH28_04040</name>
</gene>
<dbReference type="PROSITE" id="PS50110">
    <property type="entry name" value="RESPONSE_REGULATORY"/>
    <property type="match status" value="1"/>
</dbReference>
<dbReference type="InterPro" id="IPR001789">
    <property type="entry name" value="Sig_transdc_resp-reg_receiver"/>
</dbReference>
<feature type="modified residue" description="4-aspartylphosphate" evidence="3">
    <location>
        <position position="57"/>
    </location>
</feature>
<protein>
    <submittedName>
        <fullName evidence="6">DNA-binding response regulator</fullName>
    </submittedName>
</protein>
<dbReference type="InterPro" id="IPR000792">
    <property type="entry name" value="Tscrpt_reg_LuxR_C"/>
</dbReference>
<keyword evidence="7" id="KW-1185">Reference proteome</keyword>
<evidence type="ECO:0000259" key="5">
    <source>
        <dbReference type="PROSITE" id="PS50110"/>
    </source>
</evidence>
<feature type="domain" description="Response regulatory" evidence="5">
    <location>
        <begin position="4"/>
        <end position="126"/>
    </location>
</feature>
<dbReference type="SMART" id="SM00448">
    <property type="entry name" value="REC"/>
    <property type="match status" value="1"/>
</dbReference>
<evidence type="ECO:0000256" key="3">
    <source>
        <dbReference type="PROSITE-ProRule" id="PRU00169"/>
    </source>
</evidence>
<evidence type="ECO:0000256" key="1">
    <source>
        <dbReference type="ARBA" id="ARBA00022553"/>
    </source>
</evidence>
<dbReference type="KEGG" id="bsan:CHH28_04040"/>
<dbReference type="GO" id="GO:0003677">
    <property type="term" value="F:DNA binding"/>
    <property type="evidence" value="ECO:0007669"/>
    <property type="project" value="UniProtKB-KW"/>
</dbReference>
<dbReference type="CDD" id="cd06170">
    <property type="entry name" value="LuxR_C_like"/>
    <property type="match status" value="1"/>
</dbReference>
<organism evidence="6 7">
    <name type="scientific">Bacterioplanes sanyensis</name>
    <dbReference type="NCBI Taxonomy" id="1249553"/>
    <lineage>
        <taxon>Bacteria</taxon>
        <taxon>Pseudomonadati</taxon>
        <taxon>Pseudomonadota</taxon>
        <taxon>Gammaproteobacteria</taxon>
        <taxon>Oceanospirillales</taxon>
        <taxon>Oceanospirillaceae</taxon>
        <taxon>Bacterioplanes</taxon>
    </lineage>
</organism>
<dbReference type="AlphaFoldDB" id="A0A222FFP6"/>
<dbReference type="InterPro" id="IPR011006">
    <property type="entry name" value="CheY-like_superfamily"/>
</dbReference>
<evidence type="ECO:0000313" key="6">
    <source>
        <dbReference type="EMBL" id="ASP37895.1"/>
    </source>
</evidence>
<dbReference type="PROSITE" id="PS50043">
    <property type="entry name" value="HTH_LUXR_2"/>
    <property type="match status" value="1"/>
</dbReference>
<proteinExistence type="predicted"/>
<dbReference type="SMART" id="SM00421">
    <property type="entry name" value="HTH_LUXR"/>
    <property type="match status" value="1"/>
</dbReference>
<dbReference type="Gene3D" id="3.40.50.2300">
    <property type="match status" value="1"/>
</dbReference>
<dbReference type="InterPro" id="IPR058245">
    <property type="entry name" value="NreC/VraR/RcsB-like_REC"/>
</dbReference>
<dbReference type="GO" id="GO:0000160">
    <property type="term" value="P:phosphorelay signal transduction system"/>
    <property type="evidence" value="ECO:0007669"/>
    <property type="project" value="InterPro"/>
</dbReference>
<keyword evidence="2 6" id="KW-0238">DNA-binding</keyword>
<dbReference type="InterPro" id="IPR016032">
    <property type="entry name" value="Sig_transdc_resp-reg_C-effctor"/>
</dbReference>
<dbReference type="Pfam" id="PF00196">
    <property type="entry name" value="GerE"/>
    <property type="match status" value="1"/>
</dbReference>
<dbReference type="SUPFAM" id="SSF52172">
    <property type="entry name" value="CheY-like"/>
    <property type="match status" value="1"/>
</dbReference>
<evidence type="ECO:0000259" key="4">
    <source>
        <dbReference type="PROSITE" id="PS50043"/>
    </source>
</evidence>
<name>A0A222FFP6_9GAMM</name>
<dbReference type="PRINTS" id="PR00038">
    <property type="entry name" value="HTHLUXR"/>
</dbReference>
<evidence type="ECO:0000313" key="7">
    <source>
        <dbReference type="Proteomes" id="UP000202440"/>
    </source>
</evidence>
<dbReference type="RefSeq" id="WP_094059104.1">
    <property type="nucleotide sequence ID" value="NZ_CP022530.1"/>
</dbReference>
<accession>A0A222FFP6</accession>